<dbReference type="EMBL" id="JBHTMP010000069">
    <property type="protein sequence ID" value="MFD1325190.1"/>
    <property type="molecule type" value="Genomic_DNA"/>
</dbReference>
<dbReference type="InterPro" id="IPR025382">
    <property type="entry name" value="Cap4-like_endonuclease_dom"/>
</dbReference>
<accession>A0ABW3YNQ0</accession>
<evidence type="ECO:0000313" key="3">
    <source>
        <dbReference type="Proteomes" id="UP001597260"/>
    </source>
</evidence>
<dbReference type="RefSeq" id="WP_377577088.1">
    <property type="nucleotide sequence ID" value="NZ_JBHTMP010000069.1"/>
</dbReference>
<keyword evidence="3" id="KW-1185">Reference proteome</keyword>
<organism evidence="2 3">
    <name type="scientific">Micromonospora sonneratiae</name>
    <dbReference type="NCBI Taxonomy" id="1184706"/>
    <lineage>
        <taxon>Bacteria</taxon>
        <taxon>Bacillati</taxon>
        <taxon>Actinomycetota</taxon>
        <taxon>Actinomycetes</taxon>
        <taxon>Micromonosporales</taxon>
        <taxon>Micromonosporaceae</taxon>
        <taxon>Micromonospora</taxon>
    </lineage>
</organism>
<reference evidence="3" key="1">
    <citation type="journal article" date="2019" name="Int. J. Syst. Evol. Microbiol.">
        <title>The Global Catalogue of Microorganisms (GCM) 10K type strain sequencing project: providing services to taxonomists for standard genome sequencing and annotation.</title>
        <authorList>
            <consortium name="The Broad Institute Genomics Platform"/>
            <consortium name="The Broad Institute Genome Sequencing Center for Infectious Disease"/>
            <person name="Wu L."/>
            <person name="Ma J."/>
        </authorList>
    </citation>
    <scope>NUCLEOTIDE SEQUENCE [LARGE SCALE GENOMIC DNA]</scope>
    <source>
        <strain evidence="3">JCM 31037</strain>
    </source>
</reference>
<sequence>MTDTEPDSAVEPLESLLKVAQVRSDGTGIDTFARYVWQAKQAVRQWLTCFAGDTQYVLCEHLEDIAVIHATGFRFMQLKTRDHGSWSAAMMCDKGIKSLVRSYTECRRVDLHERATFELWLEGPAADSPETKDFVADPTSALKPLKDKILSAGLARDCLRDFLQRLVVRDNQPSRAYIDAQVLHELGRLWPAMSQPEREQIYERLLKAATAAQEAAPRPSMIEHHLATLTFDSSGALQDGRTAEIGALSRQMLSREILMAITPPRPNDSDGDMLARMASGGSASWLELKMLRAGAGTETIRRAQELRADMEVQRRLLLASRESAEVDLEKLADRLLTMAKATARKIALSGASAPATVIRSAEAITHDLLSRPSDLAFCDRMSLFDKDPELLYGYLGHLSDVCRFPWRAE</sequence>
<gene>
    <name evidence="2" type="ORF">ACFQ4H_29295</name>
</gene>
<protein>
    <submittedName>
        <fullName evidence="2">DsDNA nuclease domain-containing protein</fullName>
    </submittedName>
</protein>
<dbReference type="Proteomes" id="UP001597260">
    <property type="component" value="Unassembled WGS sequence"/>
</dbReference>
<dbReference type="Pfam" id="PF14130">
    <property type="entry name" value="Cap4_nuclease"/>
    <property type="match status" value="1"/>
</dbReference>
<evidence type="ECO:0000313" key="2">
    <source>
        <dbReference type="EMBL" id="MFD1325190.1"/>
    </source>
</evidence>
<evidence type="ECO:0000259" key="1">
    <source>
        <dbReference type="Pfam" id="PF14130"/>
    </source>
</evidence>
<feature type="domain" description="CD-NTase associated protein 4-like DNA endonuclease" evidence="1">
    <location>
        <begin position="28"/>
        <end position="93"/>
    </location>
</feature>
<proteinExistence type="predicted"/>
<comment type="caution">
    <text evidence="2">The sequence shown here is derived from an EMBL/GenBank/DDBJ whole genome shotgun (WGS) entry which is preliminary data.</text>
</comment>
<name>A0ABW3YNQ0_9ACTN</name>